<evidence type="ECO:0000313" key="2">
    <source>
        <dbReference type="Proteomes" id="UP000030060"/>
    </source>
</evidence>
<name>A0A0A1YYU1_PSEFL</name>
<dbReference type="PANTHER" id="PTHR36152:SF5">
    <property type="entry name" value="PROTEIN HCP1"/>
    <property type="match status" value="1"/>
</dbReference>
<dbReference type="InterPro" id="IPR036624">
    <property type="entry name" value="Hcp1-lik_sf"/>
</dbReference>
<dbReference type="Gene3D" id="2.30.110.20">
    <property type="entry name" value="Hcp1-like"/>
    <property type="match status" value="1"/>
</dbReference>
<reference evidence="1 2" key="1">
    <citation type="journal article" date="2013" name="Genome Announc.">
        <title>Draft Genome Sequence of Pseudomonas fluorescens LMG 5329, a White Line-Inducing Principle-Producing Bioindicator for the Mushroom Pathogen Pseudomonas tolaasii.</title>
        <authorList>
            <person name="Ghequire M.G."/>
            <person name="Rokni-Zadeh H."/>
            <person name="Zarrineh P."/>
            <person name="De Mot R."/>
        </authorList>
    </citation>
    <scope>NUCLEOTIDE SEQUENCE [LARGE SCALE GENOMIC DNA]</scope>
    <source>
        <strain evidence="1 2">LMG 5329</strain>
    </source>
</reference>
<dbReference type="RefSeq" id="WP_038846677.1">
    <property type="nucleotide sequence ID" value="NZ_ASGY01000102.1"/>
</dbReference>
<protein>
    <submittedName>
        <fullName evidence="1">Hcp1 family type VI secretion system effector</fullName>
    </submittedName>
</protein>
<dbReference type="OrthoDB" id="4865570at2"/>
<dbReference type="Proteomes" id="UP000030060">
    <property type="component" value="Unassembled WGS sequence"/>
</dbReference>
<dbReference type="InterPro" id="IPR008514">
    <property type="entry name" value="T6SS_Hcp"/>
</dbReference>
<evidence type="ECO:0000313" key="1">
    <source>
        <dbReference type="EMBL" id="KGE67200.1"/>
    </source>
</evidence>
<comment type="caution">
    <text evidence="1">The sequence shown here is derived from an EMBL/GenBank/DDBJ whole genome shotgun (WGS) entry which is preliminary data.</text>
</comment>
<sequence>MATDMFLKLGDIKGESRDQAHRDEIDISRWGWRMTQSGSMHSGTGGGAGKVDMANLLIEKSLDKSSPNLMMACATGKHYPEARIVVRKAGGDSSVEYLVIALKEVMVASYDTRAASTQDVLTEEISLNFARVEISYQPQKADGGKDGGPIRFGWNIRENIKI</sequence>
<proteinExistence type="predicted"/>
<dbReference type="Pfam" id="PF05638">
    <property type="entry name" value="T6SS_HCP"/>
    <property type="match status" value="1"/>
</dbReference>
<dbReference type="EMBL" id="ASGY01000102">
    <property type="protein sequence ID" value="KGE67200.1"/>
    <property type="molecule type" value="Genomic_DNA"/>
</dbReference>
<dbReference type="SUPFAM" id="SSF141452">
    <property type="entry name" value="Hcp1-like"/>
    <property type="match status" value="1"/>
</dbReference>
<organism evidence="1 2">
    <name type="scientific">Pseudomonas fluorescens LMG 5329</name>
    <dbReference type="NCBI Taxonomy" id="1324332"/>
    <lineage>
        <taxon>Bacteria</taxon>
        <taxon>Pseudomonadati</taxon>
        <taxon>Pseudomonadota</taxon>
        <taxon>Gammaproteobacteria</taxon>
        <taxon>Pseudomonadales</taxon>
        <taxon>Pseudomonadaceae</taxon>
        <taxon>Pseudomonas</taxon>
    </lineage>
</organism>
<accession>A0A0A1YYU1</accession>
<gene>
    <name evidence="1" type="ORF">K814_0114945</name>
</gene>
<dbReference type="AlphaFoldDB" id="A0A0A1YYU1"/>
<dbReference type="PANTHER" id="PTHR36152">
    <property type="entry name" value="CYTOPLASMIC PROTEIN-RELATED"/>
    <property type="match status" value="1"/>
</dbReference>
<dbReference type="InterPro" id="IPR053165">
    <property type="entry name" value="HSI-I_assembly_Hcp1"/>
</dbReference>